<dbReference type="PROSITE" id="PS50928">
    <property type="entry name" value="ABC_TM1"/>
    <property type="match status" value="2"/>
</dbReference>
<dbReference type="RefSeq" id="WP_376975472.1">
    <property type="nucleotide sequence ID" value="NZ_JBHSLS010000001.1"/>
</dbReference>
<dbReference type="CDD" id="cd06261">
    <property type="entry name" value="TM_PBP2"/>
    <property type="match status" value="2"/>
</dbReference>
<evidence type="ECO:0000256" key="5">
    <source>
        <dbReference type="ARBA" id="ARBA00022692"/>
    </source>
</evidence>
<keyword evidence="11" id="KW-1185">Reference proteome</keyword>
<evidence type="ECO:0000256" key="8">
    <source>
        <dbReference type="RuleBase" id="RU363032"/>
    </source>
</evidence>
<dbReference type="Proteomes" id="UP001266099">
    <property type="component" value="Unassembled WGS sequence"/>
</dbReference>
<dbReference type="SUPFAM" id="SSF161098">
    <property type="entry name" value="MetI-like"/>
    <property type="match status" value="2"/>
</dbReference>
<keyword evidence="3" id="KW-1003">Cell membrane</keyword>
<feature type="transmembrane region" description="Helical" evidence="8">
    <location>
        <begin position="251"/>
        <end position="274"/>
    </location>
</feature>
<evidence type="ECO:0000256" key="7">
    <source>
        <dbReference type="ARBA" id="ARBA00023136"/>
    </source>
</evidence>
<reference evidence="10 11" key="1">
    <citation type="submission" date="2023-07" db="EMBL/GenBank/DDBJ databases">
        <title>Sequencing the genomes of 1000 actinobacteria strains.</title>
        <authorList>
            <person name="Klenk H.-P."/>
        </authorList>
    </citation>
    <scope>NUCLEOTIDE SEQUENCE [LARGE SCALE GENOMIC DNA]</scope>
    <source>
        <strain evidence="10 11">DSM 15539</strain>
    </source>
</reference>
<evidence type="ECO:0000256" key="4">
    <source>
        <dbReference type="ARBA" id="ARBA00022519"/>
    </source>
</evidence>
<feature type="transmembrane region" description="Helical" evidence="8">
    <location>
        <begin position="114"/>
        <end position="135"/>
    </location>
</feature>
<feature type="domain" description="ABC transmembrane type-1" evidence="9">
    <location>
        <begin position="351"/>
        <end position="546"/>
    </location>
</feature>
<keyword evidence="5 8" id="KW-0812">Transmembrane</keyword>
<feature type="domain" description="ABC transmembrane type-1" evidence="9">
    <location>
        <begin position="76"/>
        <end position="269"/>
    </location>
</feature>
<dbReference type="Gene3D" id="1.10.3720.10">
    <property type="entry name" value="MetI-like"/>
    <property type="match status" value="2"/>
</dbReference>
<comment type="caution">
    <text evidence="10">The sequence shown here is derived from an EMBL/GenBank/DDBJ whole genome shotgun (WGS) entry which is preliminary data.</text>
</comment>
<keyword evidence="6 8" id="KW-1133">Transmembrane helix</keyword>
<comment type="similarity">
    <text evidence="8">Belongs to the binding-protein-dependent transport system permease family.</text>
</comment>
<feature type="transmembrane region" description="Helical" evidence="8">
    <location>
        <begin position="75"/>
        <end position="102"/>
    </location>
</feature>
<sequence>MKQMRWIGWGIAVGIPLAFLVFFFAFPVGAMLARGLYGATEAVGNGTDAGSARIVENSLFTGLCTLLTDGYTWQIIWQTVWMALAGTLLSVFFGIPGAYALYRLDFPGKKLIRGIIAMPFVLPTVVVGIAFSAVFRGPLAFLRLENSVWAVVLAMLFFNFSVIVRMVGNMWQGLDERMSQAARTLGASPLRAFITVTLPQLAPAVAAGAGVVFLYCSTAYGIVTTLGNPGYGTLETEIYRQTAIFFNLDQAAMLSVLQFLIVAISLLVSSRLTVHTETALKIKARSYHRVYRADWWAFGLTLSMVAFILLPLVTLLIRSLQADGKWSIRNYLLLSEPGAGFAGGTSVWEAVEHSVKIAGDATLITFFIGVPLALVLSRRVRGAWAQAQQLLDAFVLLPLGVSTVTVGFGFLIAFSGSAIGDSPLLVPLAQAVVALPLFIRLLVPSLRAIDPRMREAARTLGATPWQVLRTIDLPYLLRGLGLALGFAFAISLGEFGATSFLANPDYLTLPVVIVKLLSRPGADNYGMALAGAMILAFGTGLIMVVAELVGAQGSEESRAR</sequence>
<dbReference type="PANTHER" id="PTHR43357">
    <property type="entry name" value="INNER MEMBRANE ABC TRANSPORTER PERMEASE PROTEIN YDCV"/>
    <property type="match status" value="1"/>
</dbReference>
<keyword evidence="4" id="KW-0997">Cell inner membrane</keyword>
<keyword evidence="2 8" id="KW-0813">Transport</keyword>
<feature type="transmembrane region" description="Helical" evidence="8">
    <location>
        <begin position="201"/>
        <end position="223"/>
    </location>
</feature>
<name>A0ABU1T2R3_9ACTO</name>
<evidence type="ECO:0000313" key="10">
    <source>
        <dbReference type="EMBL" id="MDR6939667.1"/>
    </source>
</evidence>
<evidence type="ECO:0000313" key="11">
    <source>
        <dbReference type="Proteomes" id="UP001266099"/>
    </source>
</evidence>
<feature type="transmembrane region" description="Helical" evidence="8">
    <location>
        <begin position="147"/>
        <end position="168"/>
    </location>
</feature>
<evidence type="ECO:0000256" key="1">
    <source>
        <dbReference type="ARBA" id="ARBA00004429"/>
    </source>
</evidence>
<proteinExistence type="inferred from homology"/>
<dbReference type="EMBL" id="JAVDUJ010000001">
    <property type="protein sequence ID" value="MDR6939667.1"/>
    <property type="molecule type" value="Genomic_DNA"/>
</dbReference>
<dbReference type="Pfam" id="PF00528">
    <property type="entry name" value="BPD_transp_1"/>
    <property type="match status" value="2"/>
</dbReference>
<feature type="transmembrane region" description="Helical" evidence="8">
    <location>
        <begin position="389"/>
        <end position="412"/>
    </location>
</feature>
<evidence type="ECO:0000256" key="2">
    <source>
        <dbReference type="ARBA" id="ARBA00022448"/>
    </source>
</evidence>
<protein>
    <submittedName>
        <fullName evidence="10">Thiamine transport system permease protein</fullName>
    </submittedName>
</protein>
<evidence type="ECO:0000259" key="9">
    <source>
        <dbReference type="PROSITE" id="PS50928"/>
    </source>
</evidence>
<dbReference type="InterPro" id="IPR000515">
    <property type="entry name" value="MetI-like"/>
</dbReference>
<accession>A0ABU1T2R3</accession>
<gene>
    <name evidence="10" type="ORF">J2S36_001210</name>
</gene>
<dbReference type="PANTHER" id="PTHR43357:SF4">
    <property type="entry name" value="INNER MEMBRANE ABC TRANSPORTER PERMEASE PROTEIN YDCV"/>
    <property type="match status" value="1"/>
</dbReference>
<evidence type="ECO:0000256" key="6">
    <source>
        <dbReference type="ARBA" id="ARBA00022989"/>
    </source>
</evidence>
<feature type="transmembrane region" description="Helical" evidence="8">
    <location>
        <begin position="475"/>
        <end position="502"/>
    </location>
</feature>
<feature type="transmembrane region" description="Helical" evidence="8">
    <location>
        <begin position="424"/>
        <end position="443"/>
    </location>
</feature>
<comment type="subcellular location">
    <subcellularLocation>
        <location evidence="1">Cell inner membrane</location>
        <topology evidence="1">Multi-pass membrane protein</topology>
    </subcellularLocation>
    <subcellularLocation>
        <location evidence="8">Cell membrane</location>
        <topology evidence="8">Multi-pass membrane protein</topology>
    </subcellularLocation>
</comment>
<dbReference type="InterPro" id="IPR035906">
    <property type="entry name" value="MetI-like_sf"/>
</dbReference>
<organism evidence="10 11">
    <name type="scientific">Arcanobacterium hippocoleae</name>
    <dbReference type="NCBI Taxonomy" id="149017"/>
    <lineage>
        <taxon>Bacteria</taxon>
        <taxon>Bacillati</taxon>
        <taxon>Actinomycetota</taxon>
        <taxon>Actinomycetes</taxon>
        <taxon>Actinomycetales</taxon>
        <taxon>Actinomycetaceae</taxon>
        <taxon>Arcanobacterium</taxon>
    </lineage>
</organism>
<keyword evidence="7 8" id="KW-0472">Membrane</keyword>
<evidence type="ECO:0000256" key="3">
    <source>
        <dbReference type="ARBA" id="ARBA00022475"/>
    </source>
</evidence>
<feature type="transmembrane region" description="Helical" evidence="8">
    <location>
        <begin position="295"/>
        <end position="317"/>
    </location>
</feature>
<feature type="transmembrane region" description="Helical" evidence="8">
    <location>
        <begin position="525"/>
        <end position="550"/>
    </location>
</feature>
<feature type="transmembrane region" description="Helical" evidence="8">
    <location>
        <begin position="357"/>
        <end position="377"/>
    </location>
</feature>
<feature type="transmembrane region" description="Helical" evidence="8">
    <location>
        <begin position="7"/>
        <end position="26"/>
    </location>
</feature>